<gene>
    <name evidence="2" type="ORF">N1032_26115</name>
</gene>
<name>A0ABT2HB97_9MICO</name>
<feature type="non-terminal residue" evidence="2">
    <location>
        <position position="82"/>
    </location>
</feature>
<evidence type="ECO:0000259" key="1">
    <source>
        <dbReference type="Pfam" id="PF03906"/>
    </source>
</evidence>
<reference evidence="2" key="1">
    <citation type="submission" date="2022-08" db="EMBL/GenBank/DDBJ databases">
        <authorList>
            <person name="Deng Y."/>
            <person name="Han X.-F."/>
            <person name="Zhang Y.-Q."/>
        </authorList>
    </citation>
    <scope>NUCLEOTIDE SEQUENCE</scope>
    <source>
        <strain evidence="2">CPCC 203386</strain>
    </source>
</reference>
<protein>
    <submittedName>
        <fullName evidence="2">Phage tail fiber protein</fullName>
    </submittedName>
</protein>
<dbReference type="Pfam" id="PF03906">
    <property type="entry name" value="Phage_T7_tail"/>
    <property type="match status" value="1"/>
</dbReference>
<dbReference type="InterPro" id="IPR005604">
    <property type="entry name" value="Phage_T7_tail_fibre-like_N"/>
</dbReference>
<dbReference type="EMBL" id="JANLCJ010000504">
    <property type="protein sequence ID" value="MCS5737208.1"/>
    <property type="molecule type" value="Genomic_DNA"/>
</dbReference>
<proteinExistence type="predicted"/>
<keyword evidence="3" id="KW-1185">Reference proteome</keyword>
<sequence length="82" mass="9130">MAVLTTIATYVLDGTTTKFTVPFEYLSRAFVEVSLRSTTGSSKQLTVVTDFVWNSQTEIEILATLDTTGFDQLEIRRNTSTT</sequence>
<evidence type="ECO:0000313" key="2">
    <source>
        <dbReference type="EMBL" id="MCS5737208.1"/>
    </source>
</evidence>
<organism evidence="2 3">
    <name type="scientific">Herbiconiux daphne</name>
    <dbReference type="NCBI Taxonomy" id="2970914"/>
    <lineage>
        <taxon>Bacteria</taxon>
        <taxon>Bacillati</taxon>
        <taxon>Actinomycetota</taxon>
        <taxon>Actinomycetes</taxon>
        <taxon>Micrococcales</taxon>
        <taxon>Microbacteriaceae</taxon>
        <taxon>Herbiconiux</taxon>
    </lineage>
</organism>
<feature type="domain" description="Bacteriophage T7 tail fibre protein-like N-terminal" evidence="1">
    <location>
        <begin position="3"/>
        <end position="82"/>
    </location>
</feature>
<dbReference type="RefSeq" id="WP_259543544.1">
    <property type="nucleotide sequence ID" value="NZ_JANLCJ010000504.1"/>
</dbReference>
<comment type="caution">
    <text evidence="2">The sequence shown here is derived from an EMBL/GenBank/DDBJ whole genome shotgun (WGS) entry which is preliminary data.</text>
</comment>
<evidence type="ECO:0000313" key="3">
    <source>
        <dbReference type="Proteomes" id="UP001165586"/>
    </source>
</evidence>
<dbReference type="Proteomes" id="UP001165586">
    <property type="component" value="Unassembled WGS sequence"/>
</dbReference>
<accession>A0ABT2HB97</accession>